<keyword evidence="1" id="KW-0808">Transferase</keyword>
<comment type="caution">
    <text evidence="1">The sequence shown here is derived from an EMBL/GenBank/DDBJ whole genome shotgun (WGS) entry which is preliminary data.</text>
</comment>
<organism evidence="1 2">
    <name type="scientific">Striga asiatica</name>
    <name type="common">Asiatic witchweed</name>
    <name type="synonym">Buchnera asiatica</name>
    <dbReference type="NCBI Taxonomy" id="4170"/>
    <lineage>
        <taxon>Eukaryota</taxon>
        <taxon>Viridiplantae</taxon>
        <taxon>Streptophyta</taxon>
        <taxon>Embryophyta</taxon>
        <taxon>Tracheophyta</taxon>
        <taxon>Spermatophyta</taxon>
        <taxon>Magnoliopsida</taxon>
        <taxon>eudicotyledons</taxon>
        <taxon>Gunneridae</taxon>
        <taxon>Pentapetalae</taxon>
        <taxon>asterids</taxon>
        <taxon>lamiids</taxon>
        <taxon>Lamiales</taxon>
        <taxon>Orobanchaceae</taxon>
        <taxon>Buchnereae</taxon>
        <taxon>Striga</taxon>
    </lineage>
</organism>
<evidence type="ECO:0000313" key="2">
    <source>
        <dbReference type="Proteomes" id="UP000325081"/>
    </source>
</evidence>
<evidence type="ECO:0000313" key="1">
    <source>
        <dbReference type="EMBL" id="GER43832.1"/>
    </source>
</evidence>
<gene>
    <name evidence="1" type="ORF">STAS_20704</name>
</gene>
<protein>
    <submittedName>
        <fullName evidence="1">Aminoalcoholphosphotransferase 1</fullName>
    </submittedName>
</protein>
<accession>A0A5A7QG48</accession>
<keyword evidence="2" id="KW-1185">Reference proteome</keyword>
<dbReference type="AlphaFoldDB" id="A0A5A7QG48"/>
<name>A0A5A7QG48_STRAF</name>
<reference evidence="2" key="1">
    <citation type="journal article" date="2019" name="Curr. Biol.">
        <title>Genome Sequence of Striga asiatica Provides Insight into the Evolution of Plant Parasitism.</title>
        <authorList>
            <person name="Yoshida S."/>
            <person name="Kim S."/>
            <person name="Wafula E.K."/>
            <person name="Tanskanen J."/>
            <person name="Kim Y.M."/>
            <person name="Honaas L."/>
            <person name="Yang Z."/>
            <person name="Spallek T."/>
            <person name="Conn C.E."/>
            <person name="Ichihashi Y."/>
            <person name="Cheong K."/>
            <person name="Cui S."/>
            <person name="Der J.P."/>
            <person name="Gundlach H."/>
            <person name="Jiao Y."/>
            <person name="Hori C."/>
            <person name="Ishida J.K."/>
            <person name="Kasahara H."/>
            <person name="Kiba T."/>
            <person name="Kim M.S."/>
            <person name="Koo N."/>
            <person name="Laohavisit A."/>
            <person name="Lee Y.H."/>
            <person name="Lumba S."/>
            <person name="McCourt P."/>
            <person name="Mortimer J.C."/>
            <person name="Mutuku J.M."/>
            <person name="Nomura T."/>
            <person name="Sasaki-Sekimoto Y."/>
            <person name="Seto Y."/>
            <person name="Wang Y."/>
            <person name="Wakatake T."/>
            <person name="Sakakibara H."/>
            <person name="Demura T."/>
            <person name="Yamaguchi S."/>
            <person name="Yoneyama K."/>
            <person name="Manabe R.I."/>
            <person name="Nelson D.C."/>
            <person name="Schulman A.H."/>
            <person name="Timko M.P."/>
            <person name="dePamphilis C.W."/>
            <person name="Choi D."/>
            <person name="Shirasu K."/>
        </authorList>
    </citation>
    <scope>NUCLEOTIDE SEQUENCE [LARGE SCALE GENOMIC DNA]</scope>
    <source>
        <strain evidence="2">cv. UVA1</strain>
    </source>
</reference>
<dbReference type="OrthoDB" id="196717at2759"/>
<sequence>MEKDAREEESCEGTRIFGEGRRFEMRGVFGMRRKKIELIGKTFDGYICTRRGVKEEEKEMGYIGAHGVAALHRHKYSGVDHSLVAKYVLQPFWTRCYLDAVLHIMLDATEALTITEFVEPERLKNRGRSYENGHGAPFVPAVHYDESGFSYTSVTGEIILSLITLPIFQVEDRPEALSDLLHLVDELFLLPPLVDKSKTLLVTTPGISSSSEPF</sequence>
<dbReference type="GO" id="GO:0016740">
    <property type="term" value="F:transferase activity"/>
    <property type="evidence" value="ECO:0007669"/>
    <property type="project" value="UniProtKB-KW"/>
</dbReference>
<dbReference type="Proteomes" id="UP000325081">
    <property type="component" value="Unassembled WGS sequence"/>
</dbReference>
<dbReference type="EMBL" id="BKCP01006737">
    <property type="protein sequence ID" value="GER43832.1"/>
    <property type="molecule type" value="Genomic_DNA"/>
</dbReference>
<proteinExistence type="predicted"/>